<dbReference type="PROSITE" id="PS00108">
    <property type="entry name" value="PROTEIN_KINASE_ST"/>
    <property type="match status" value="1"/>
</dbReference>
<sequence>MKNSIEDKLDGDSCCMTEKSGEQLFTISPNETEGKGRQNSNHLAPKVKEVSTRDDKNSTDENSNTSSNCTENDFSKYASFMCFSGEPMRTIKMKTFSLPLNNNVKSKHVSQKFYHDDKKTDDNLAIEQFAFPKVSGYQITKHIAYGGFSSVYKAKHLLTSVSVAIKHINIKKMASDNGRVIDNDDDDGIPFHEKYEKELKMLKNEKSILQKMNHKHIVKLFQVIESPDLKYFTLVTELCDGLDLFDEILQNGAFNYNDTRHIYSQFILGLHYLHTHNIAHLDLKPENIIVSKTGHVKIIDFGMALEFTYADTTMASLGDLKVDEVINDSNRHKIKIIRGCGTLKYMGPEILKSEPFNPFQADIWAAGLILYVMIKGSFLFDGAYKDDVLEEIRKKFDVIRAKSYSPHTTVKKGGKRTVNTTYLCHTRYPISTPSKIKIKNHSPKYLYFTHYRDIDDLLVNMLRVHPYRRWDTDQIICKTDFIIKDTMICYEIEKRKERRKKSSKTSLCGLMGQIRTDSICDLIVEDKIKLDDKRLKQMKALGYCAQSTKESIKNNLYDTPHSIYNLLGFQQQQKNTSTTIDG</sequence>
<dbReference type="InterPro" id="IPR011009">
    <property type="entry name" value="Kinase-like_dom_sf"/>
</dbReference>
<feature type="region of interest" description="Disordered" evidence="3">
    <location>
        <begin position="22"/>
        <end position="68"/>
    </location>
</feature>
<name>A0A0N5CCH9_STREA</name>
<dbReference type="Proteomes" id="UP000046392">
    <property type="component" value="Unplaced"/>
</dbReference>
<dbReference type="GO" id="GO:0005737">
    <property type="term" value="C:cytoplasm"/>
    <property type="evidence" value="ECO:0007669"/>
    <property type="project" value="TreeGrafter"/>
</dbReference>
<dbReference type="PANTHER" id="PTHR24346">
    <property type="entry name" value="MAP/MICROTUBULE AFFINITY-REGULATING KINASE"/>
    <property type="match status" value="1"/>
</dbReference>
<evidence type="ECO:0000313" key="5">
    <source>
        <dbReference type="Proteomes" id="UP000046392"/>
    </source>
</evidence>
<dbReference type="STRING" id="174720.A0A0N5CCH9"/>
<protein>
    <submittedName>
        <fullName evidence="6">Protein kinase domain-containing protein</fullName>
    </submittedName>
</protein>
<evidence type="ECO:0000313" key="6">
    <source>
        <dbReference type="WBParaSite" id="SPAL_0001558800.1"/>
    </source>
</evidence>
<dbReference type="SMART" id="SM00220">
    <property type="entry name" value="S_TKc"/>
    <property type="match status" value="1"/>
</dbReference>
<proteinExistence type="predicted"/>
<dbReference type="Gene3D" id="1.10.8.10">
    <property type="entry name" value="DNA helicase RuvA subunit, C-terminal domain"/>
    <property type="match status" value="1"/>
</dbReference>
<dbReference type="Gene3D" id="1.10.510.10">
    <property type="entry name" value="Transferase(Phosphotransferase) domain 1"/>
    <property type="match status" value="1"/>
</dbReference>
<dbReference type="SUPFAM" id="SSF56112">
    <property type="entry name" value="Protein kinase-like (PK-like)"/>
    <property type="match status" value="1"/>
</dbReference>
<evidence type="ECO:0000256" key="2">
    <source>
        <dbReference type="ARBA" id="ARBA00022840"/>
    </source>
</evidence>
<accession>A0A0N5CCH9</accession>
<dbReference type="WBParaSite" id="SPAL_0001558800.1">
    <property type="protein sequence ID" value="SPAL_0001558800.1"/>
    <property type="gene ID" value="SPAL_0001558800"/>
</dbReference>
<feature type="domain" description="Protein kinase" evidence="4">
    <location>
        <begin position="137"/>
        <end position="482"/>
    </location>
</feature>
<evidence type="ECO:0000256" key="1">
    <source>
        <dbReference type="ARBA" id="ARBA00022741"/>
    </source>
</evidence>
<dbReference type="GO" id="GO:0035556">
    <property type="term" value="P:intracellular signal transduction"/>
    <property type="evidence" value="ECO:0007669"/>
    <property type="project" value="TreeGrafter"/>
</dbReference>
<dbReference type="PROSITE" id="PS50011">
    <property type="entry name" value="PROTEIN_KINASE_DOM"/>
    <property type="match status" value="1"/>
</dbReference>
<keyword evidence="5" id="KW-1185">Reference proteome</keyword>
<dbReference type="InterPro" id="IPR008271">
    <property type="entry name" value="Ser/Thr_kinase_AS"/>
</dbReference>
<keyword evidence="2" id="KW-0067">ATP-binding</keyword>
<dbReference type="GO" id="GO:0004674">
    <property type="term" value="F:protein serine/threonine kinase activity"/>
    <property type="evidence" value="ECO:0007669"/>
    <property type="project" value="TreeGrafter"/>
</dbReference>
<organism evidence="5 6">
    <name type="scientific">Strongyloides papillosus</name>
    <name type="common">Intestinal threadworm</name>
    <dbReference type="NCBI Taxonomy" id="174720"/>
    <lineage>
        <taxon>Eukaryota</taxon>
        <taxon>Metazoa</taxon>
        <taxon>Ecdysozoa</taxon>
        <taxon>Nematoda</taxon>
        <taxon>Chromadorea</taxon>
        <taxon>Rhabditida</taxon>
        <taxon>Tylenchina</taxon>
        <taxon>Panagrolaimomorpha</taxon>
        <taxon>Strongyloidoidea</taxon>
        <taxon>Strongyloididae</taxon>
        <taxon>Strongyloides</taxon>
    </lineage>
</organism>
<dbReference type="PANTHER" id="PTHR24346:SF30">
    <property type="entry name" value="MATERNAL EMBRYONIC LEUCINE ZIPPER KINASE"/>
    <property type="match status" value="1"/>
</dbReference>
<evidence type="ECO:0000256" key="3">
    <source>
        <dbReference type="SAM" id="MobiDB-lite"/>
    </source>
</evidence>
<dbReference type="GO" id="GO:0005524">
    <property type="term" value="F:ATP binding"/>
    <property type="evidence" value="ECO:0007669"/>
    <property type="project" value="UniProtKB-KW"/>
</dbReference>
<evidence type="ECO:0000259" key="4">
    <source>
        <dbReference type="PROSITE" id="PS50011"/>
    </source>
</evidence>
<feature type="compositionally biased region" description="Basic and acidic residues" evidence="3">
    <location>
        <begin position="46"/>
        <end position="59"/>
    </location>
</feature>
<dbReference type="AlphaFoldDB" id="A0A0N5CCH9"/>
<feature type="compositionally biased region" description="Polar residues" evidence="3">
    <location>
        <begin position="23"/>
        <end position="42"/>
    </location>
</feature>
<dbReference type="InterPro" id="IPR000719">
    <property type="entry name" value="Prot_kinase_dom"/>
</dbReference>
<dbReference type="Pfam" id="PF00069">
    <property type="entry name" value="Pkinase"/>
    <property type="match status" value="1"/>
</dbReference>
<keyword evidence="1" id="KW-0547">Nucleotide-binding</keyword>
<reference evidence="6" key="1">
    <citation type="submission" date="2017-02" db="UniProtKB">
        <authorList>
            <consortium name="WormBaseParasite"/>
        </authorList>
    </citation>
    <scope>IDENTIFICATION</scope>
</reference>